<keyword evidence="2" id="KW-1185">Reference proteome</keyword>
<gene>
    <name evidence="1" type="ORF">J2Z43_001780</name>
</gene>
<proteinExistence type="predicted"/>
<dbReference type="InterPro" id="IPR007358">
    <property type="entry name" value="Nucleoid_associated_NdpA"/>
</dbReference>
<evidence type="ECO:0008006" key="3">
    <source>
        <dbReference type="Google" id="ProtNLM"/>
    </source>
</evidence>
<dbReference type="Pfam" id="PF04245">
    <property type="entry name" value="NA37"/>
    <property type="match status" value="1"/>
</dbReference>
<organism evidence="1 2">
    <name type="scientific">Metaclostridioides mangenotii</name>
    <dbReference type="NCBI Taxonomy" id="1540"/>
    <lineage>
        <taxon>Bacteria</taxon>
        <taxon>Bacillati</taxon>
        <taxon>Bacillota</taxon>
        <taxon>Clostridia</taxon>
        <taxon>Peptostreptococcales</taxon>
        <taxon>Peptostreptococcaceae</taxon>
        <taxon>Metaclostridioides</taxon>
    </lineage>
</organism>
<protein>
    <recommendedName>
        <fullName evidence="3">37-kD nucleoid-associated bacterial protein</fullName>
    </recommendedName>
</protein>
<evidence type="ECO:0000313" key="1">
    <source>
        <dbReference type="EMBL" id="MBP1855385.1"/>
    </source>
</evidence>
<evidence type="ECO:0000313" key="2">
    <source>
        <dbReference type="Proteomes" id="UP000767291"/>
    </source>
</evidence>
<dbReference type="Proteomes" id="UP000767291">
    <property type="component" value="Unassembled WGS sequence"/>
</dbReference>
<comment type="caution">
    <text evidence="1">The sequence shown here is derived from an EMBL/GenBank/DDBJ whole genome shotgun (WGS) entry which is preliminary data.</text>
</comment>
<dbReference type="RefSeq" id="WP_209456830.1">
    <property type="nucleotide sequence ID" value="NZ_BAAACS010000012.1"/>
</dbReference>
<sequence length="331" mass="38790">MIIHKFIVHVLDKNSDVPILNDFEGKITQEVDGFFQKVIKRVSKDDDVRKAVFKDYHDNIIKNCCEQIIYNEDTFLDNSKEIASYLFEIMKVNSELESCDLAICLYTNKDEKNVAILKLDYKKIYNHSIEFVDEKFNINFKSNEVGVVETQKPKQCALIGVSGINDDYHLKVLDKISEKEGTETKFTSQFLNIEKILDDKYMTKTFKASADNWITNVITDVKEAENVRSELNYVLKENDEIDIKDFADSFLQEDKKESFIELMEEKEIESFYIDKDWVNKKVKKRKIKTDNGFSIDANITDFEDPMKYSIRKNENGTFDIVVKNVCFYEEK</sequence>
<reference evidence="1 2" key="1">
    <citation type="submission" date="2021-03" db="EMBL/GenBank/DDBJ databases">
        <title>Genomic Encyclopedia of Type Strains, Phase IV (KMG-IV): sequencing the most valuable type-strain genomes for metagenomic binning, comparative biology and taxonomic classification.</title>
        <authorList>
            <person name="Goeker M."/>
        </authorList>
    </citation>
    <scope>NUCLEOTIDE SEQUENCE [LARGE SCALE GENOMIC DNA]</scope>
    <source>
        <strain evidence="1 2">DSM 1289</strain>
    </source>
</reference>
<accession>A0ABS4EBR7</accession>
<name>A0ABS4EBR7_9FIRM</name>
<dbReference type="EMBL" id="JAGGJX010000003">
    <property type="protein sequence ID" value="MBP1855385.1"/>
    <property type="molecule type" value="Genomic_DNA"/>
</dbReference>